<organism evidence="1">
    <name type="scientific">uncultured Caudovirales phage</name>
    <dbReference type="NCBI Taxonomy" id="2100421"/>
    <lineage>
        <taxon>Viruses</taxon>
        <taxon>Duplodnaviria</taxon>
        <taxon>Heunggongvirae</taxon>
        <taxon>Uroviricota</taxon>
        <taxon>Caudoviricetes</taxon>
        <taxon>Peduoviridae</taxon>
        <taxon>Maltschvirus</taxon>
        <taxon>Maltschvirus maltsch</taxon>
    </lineage>
</organism>
<name>A0A6J7WYS1_9CAUD</name>
<proteinExistence type="predicted"/>
<dbReference type="EMBL" id="LR798307">
    <property type="protein sequence ID" value="CAB5222890.1"/>
    <property type="molecule type" value="Genomic_DNA"/>
</dbReference>
<reference evidence="1" key="1">
    <citation type="submission" date="2020-05" db="EMBL/GenBank/DDBJ databases">
        <authorList>
            <person name="Chiriac C."/>
            <person name="Salcher M."/>
            <person name="Ghai R."/>
            <person name="Kavagutti S V."/>
        </authorList>
    </citation>
    <scope>NUCLEOTIDE SEQUENCE</scope>
</reference>
<accession>A0A6J7WYS1</accession>
<sequence>MTEDFWDWLPKAYGDVGDEPTFTKYDMEVAFAAGAEAEAKRMWVGLTDEEIVEVWKNASGYDLDFARAIEAKLREKNT</sequence>
<protein>
    <submittedName>
        <fullName evidence="1">Uncharacterized protein</fullName>
    </submittedName>
</protein>
<evidence type="ECO:0000313" key="1">
    <source>
        <dbReference type="EMBL" id="CAB5222890.1"/>
    </source>
</evidence>
<gene>
    <name evidence="1" type="ORF">UFOVP379_41</name>
</gene>